<dbReference type="AlphaFoldDB" id="A0A6C0E474"/>
<proteinExistence type="predicted"/>
<sequence length="179" mass="20353">MDRLCTPAIIYAVFSVVQIIIDLYTGLINTAVVKFFIMVIMTILLNILCQRDLAIISWIIVFIPFIMMSFIVTLILYIFGLSKTTGSARYSETKNSKTAEFTAPANVYSLQTPYNPQPSIYPPAMGYPPANTYKPPARNKHVDTSRTQTKTYPQQQSTSHGYNYMNISKSYPYPYPMNM</sequence>
<dbReference type="EMBL" id="MN739731">
    <property type="protein sequence ID" value="QHT23431.1"/>
    <property type="molecule type" value="Genomic_DNA"/>
</dbReference>
<feature type="compositionally biased region" description="Polar residues" evidence="1">
    <location>
        <begin position="145"/>
        <end position="158"/>
    </location>
</feature>
<organism evidence="3">
    <name type="scientific">viral metagenome</name>
    <dbReference type="NCBI Taxonomy" id="1070528"/>
    <lineage>
        <taxon>unclassified sequences</taxon>
        <taxon>metagenomes</taxon>
        <taxon>organismal metagenomes</taxon>
    </lineage>
</organism>
<evidence type="ECO:0000313" key="3">
    <source>
        <dbReference type="EMBL" id="QHT23431.1"/>
    </source>
</evidence>
<feature type="region of interest" description="Disordered" evidence="1">
    <location>
        <begin position="137"/>
        <end position="158"/>
    </location>
</feature>
<keyword evidence="2" id="KW-0812">Transmembrane</keyword>
<keyword evidence="2" id="KW-0472">Membrane</keyword>
<evidence type="ECO:0000256" key="1">
    <source>
        <dbReference type="SAM" id="MobiDB-lite"/>
    </source>
</evidence>
<reference evidence="3" key="1">
    <citation type="journal article" date="2020" name="Nature">
        <title>Giant virus diversity and host interactions through global metagenomics.</title>
        <authorList>
            <person name="Schulz F."/>
            <person name="Roux S."/>
            <person name="Paez-Espino D."/>
            <person name="Jungbluth S."/>
            <person name="Walsh D.A."/>
            <person name="Denef V.J."/>
            <person name="McMahon K.D."/>
            <person name="Konstantinidis K.T."/>
            <person name="Eloe-Fadrosh E.A."/>
            <person name="Kyrpides N.C."/>
            <person name="Woyke T."/>
        </authorList>
    </citation>
    <scope>NUCLEOTIDE SEQUENCE</scope>
    <source>
        <strain evidence="3">GVMAG-M-3300023179-116</strain>
    </source>
</reference>
<evidence type="ECO:0000256" key="2">
    <source>
        <dbReference type="SAM" id="Phobius"/>
    </source>
</evidence>
<name>A0A6C0E474_9ZZZZ</name>
<feature type="transmembrane region" description="Helical" evidence="2">
    <location>
        <begin position="6"/>
        <end position="24"/>
    </location>
</feature>
<feature type="transmembrane region" description="Helical" evidence="2">
    <location>
        <begin position="31"/>
        <end position="49"/>
    </location>
</feature>
<protein>
    <submittedName>
        <fullName evidence="3">Uncharacterized protein</fullName>
    </submittedName>
</protein>
<accession>A0A6C0E474</accession>
<keyword evidence="2" id="KW-1133">Transmembrane helix</keyword>
<feature type="transmembrane region" description="Helical" evidence="2">
    <location>
        <begin position="55"/>
        <end position="79"/>
    </location>
</feature>